<dbReference type="EMBL" id="MTEJ01000004">
    <property type="protein sequence ID" value="OQX16487.1"/>
    <property type="molecule type" value="Genomic_DNA"/>
</dbReference>
<feature type="domain" description="Zinc-ribbon" evidence="1">
    <location>
        <begin position="332"/>
        <end position="353"/>
    </location>
</feature>
<evidence type="ECO:0000313" key="2">
    <source>
        <dbReference type="EMBL" id="OQX16487.1"/>
    </source>
</evidence>
<evidence type="ECO:0000313" key="3">
    <source>
        <dbReference type="Proteomes" id="UP000192491"/>
    </source>
</evidence>
<protein>
    <recommendedName>
        <fullName evidence="1">Zinc-ribbon domain-containing protein</fullName>
    </recommendedName>
</protein>
<name>A0A1Y1QY66_9GAMM</name>
<dbReference type="InterPro" id="IPR026870">
    <property type="entry name" value="Zinc_ribbon_dom"/>
</dbReference>
<organism evidence="2 3">
    <name type="scientific">Thiothrix lacustris</name>
    <dbReference type="NCBI Taxonomy" id="525917"/>
    <lineage>
        <taxon>Bacteria</taxon>
        <taxon>Pseudomonadati</taxon>
        <taxon>Pseudomonadota</taxon>
        <taxon>Gammaproteobacteria</taxon>
        <taxon>Thiotrichales</taxon>
        <taxon>Thiotrichaceae</taxon>
        <taxon>Thiothrix</taxon>
    </lineage>
</organism>
<proteinExistence type="predicted"/>
<accession>A0A1Y1QY66</accession>
<dbReference type="Pfam" id="PF13240">
    <property type="entry name" value="Zn_Ribbon_1"/>
    <property type="match status" value="1"/>
</dbReference>
<dbReference type="Proteomes" id="UP000192491">
    <property type="component" value="Unassembled WGS sequence"/>
</dbReference>
<comment type="caution">
    <text evidence="2">The sequence shown here is derived from an EMBL/GenBank/DDBJ whole genome shotgun (WGS) entry which is preliminary data.</text>
</comment>
<dbReference type="AlphaFoldDB" id="A0A1Y1QY66"/>
<gene>
    <name evidence="2" type="ORF">BWK73_03555</name>
</gene>
<reference evidence="2 3" key="1">
    <citation type="submission" date="2017-01" db="EMBL/GenBank/DDBJ databases">
        <title>Novel large sulfur bacteria in the metagenomes of groundwater-fed chemosynthetic microbial mats in the Lake Huron basin.</title>
        <authorList>
            <person name="Sharrar A.M."/>
            <person name="Flood B.E."/>
            <person name="Bailey J.V."/>
            <person name="Jones D.S."/>
            <person name="Biddanda B."/>
            <person name="Ruberg S.A."/>
            <person name="Marcus D.N."/>
            <person name="Dick G.J."/>
        </authorList>
    </citation>
    <scope>NUCLEOTIDE SEQUENCE [LARGE SCALE GENOMIC DNA]</scope>
    <source>
        <strain evidence="2">A8</strain>
    </source>
</reference>
<sequence>MNEQALMVQHRLDAAQAANLLDGLGINGKLAPTITPSAVTAKPAALPDGLDNAGLAFLADPRVRIGVSLVSSGNVRNLVAYGAGDGSPLVGFTPSGTERYSLAMPLAPDHMTALLVTGLGLEQDIAQLPLATTLDSEGLLALAGFADALRQRELEALLARLPKPDSGVSLEEIYLRTLDGMVSGDARWTTGLLTQLFDRLPELDEEKLRQGMLALQQIGWVTNSAGTNWIPTDAFALGSAHWQLPLAGAYLQPARVLNDSVETTDIVLLRMLGSVWLCRQQGKQYTLESTSSSHLLSFLDNVLTGFTILPQPMPTASAAESVPAATRSRPRFCRKCGTPLATDVRFCGACGNAVS</sequence>
<evidence type="ECO:0000259" key="1">
    <source>
        <dbReference type="Pfam" id="PF13240"/>
    </source>
</evidence>